<gene>
    <name evidence="1" type="ORF">ACFFQA_03850</name>
</gene>
<reference evidence="1 2" key="1">
    <citation type="submission" date="2024-09" db="EMBL/GenBank/DDBJ databases">
        <authorList>
            <person name="Sun Q."/>
            <person name="Mori K."/>
        </authorList>
    </citation>
    <scope>NUCLEOTIDE SEQUENCE [LARGE SCALE GENOMIC DNA]</scope>
    <source>
        <strain evidence="1 2">TBRC 7907</strain>
    </source>
</reference>
<name>A0ABV5ZQ95_9PSEU</name>
<proteinExistence type="predicted"/>
<accession>A0ABV5ZQ95</accession>
<keyword evidence="2" id="KW-1185">Reference proteome</keyword>
<comment type="caution">
    <text evidence="1">The sequence shown here is derived from an EMBL/GenBank/DDBJ whole genome shotgun (WGS) entry which is preliminary data.</text>
</comment>
<dbReference type="Proteomes" id="UP001589693">
    <property type="component" value="Unassembled WGS sequence"/>
</dbReference>
<protein>
    <submittedName>
        <fullName evidence="1">DUF899 domain-containing protein</fullName>
    </submittedName>
</protein>
<sequence>MNRPNVVSAQEWQTAREALLVKEKEHTRALDALAAERRRLPMVRLAGNYRFTAPDGAEVGLAELFEGRRQLVVYHFMLAPGQDWTCAGCASFTDNLADQSHLNARDTTLALMSPAPRNEIDAVRRRFGWTVPWYSVHGNTFYDELSLGGGFGLSVFLRDGDEFFRTYFTNGRGVDRLRLDFNLLDLTPYGRQEEWEDSPEGWPRTPTMRWLRLRDEYED</sequence>
<dbReference type="Pfam" id="PF05988">
    <property type="entry name" value="DUF899"/>
    <property type="match status" value="1"/>
</dbReference>
<dbReference type="RefSeq" id="WP_377850158.1">
    <property type="nucleotide sequence ID" value="NZ_JBHLZU010000002.1"/>
</dbReference>
<dbReference type="InterPro" id="IPR010296">
    <property type="entry name" value="DUF899_thioredox"/>
</dbReference>
<evidence type="ECO:0000313" key="1">
    <source>
        <dbReference type="EMBL" id="MFB9903063.1"/>
    </source>
</evidence>
<organism evidence="1 2">
    <name type="scientific">Allokutzneria oryzae</name>
    <dbReference type="NCBI Taxonomy" id="1378989"/>
    <lineage>
        <taxon>Bacteria</taxon>
        <taxon>Bacillati</taxon>
        <taxon>Actinomycetota</taxon>
        <taxon>Actinomycetes</taxon>
        <taxon>Pseudonocardiales</taxon>
        <taxon>Pseudonocardiaceae</taxon>
        <taxon>Allokutzneria</taxon>
    </lineage>
</organism>
<evidence type="ECO:0000313" key="2">
    <source>
        <dbReference type="Proteomes" id="UP001589693"/>
    </source>
</evidence>
<dbReference type="EMBL" id="JBHLZU010000002">
    <property type="protein sequence ID" value="MFB9903063.1"/>
    <property type="molecule type" value="Genomic_DNA"/>
</dbReference>